<evidence type="ECO:0000256" key="10">
    <source>
        <dbReference type="HAMAP-Rule" id="MF_00185"/>
    </source>
</evidence>
<dbReference type="HOGENOM" id="CLU_032616_0_1_12"/>
<dbReference type="EC" id="2.5.1.75" evidence="10"/>
<dbReference type="AlphaFoldDB" id="S3MFL2"/>
<dbReference type="Pfam" id="PF01715">
    <property type="entry name" value="IPPT"/>
    <property type="match status" value="1"/>
</dbReference>
<evidence type="ECO:0000256" key="7">
    <source>
        <dbReference type="ARBA" id="ARBA00022840"/>
    </source>
</evidence>
<comment type="caution">
    <text evidence="14">The sequence shown here is derived from an EMBL/GenBank/DDBJ whole genome shotgun (WGS) entry which is preliminary data.</text>
</comment>
<comment type="cofactor">
    <cofactor evidence="1 10">
        <name>Mg(2+)</name>
        <dbReference type="ChEBI" id="CHEBI:18420"/>
    </cofactor>
</comment>
<comment type="caution">
    <text evidence="10">Lacks conserved residue(s) required for the propagation of feature annotation.</text>
</comment>
<proteinExistence type="inferred from homology"/>
<reference evidence="14 15" key="1">
    <citation type="submission" date="2013-04" db="EMBL/GenBank/DDBJ databases">
        <title>The Genome Sequence of Treponema vincentii F0403.</title>
        <authorList>
            <consortium name="The Broad Institute Genomics Platform"/>
            <person name="Earl A."/>
            <person name="Ward D."/>
            <person name="Feldgarden M."/>
            <person name="Gevers D."/>
            <person name="Leonetti C."/>
            <person name="Izard J."/>
            <person name="Walker B."/>
            <person name="Young S."/>
            <person name="Zeng Q."/>
            <person name="Gargeya S."/>
            <person name="Fitzgerald M."/>
            <person name="Haas B."/>
            <person name="Abouelleil A."/>
            <person name="Allen A.W."/>
            <person name="Alvarado L."/>
            <person name="Arachchi H.M."/>
            <person name="Berlin A.M."/>
            <person name="Chapman S.B."/>
            <person name="Gainer-Dewar J."/>
            <person name="Goldberg J."/>
            <person name="Griggs A."/>
            <person name="Gujja S."/>
            <person name="Hansen M."/>
            <person name="Howarth C."/>
            <person name="Imamovic A."/>
            <person name="Ireland A."/>
            <person name="Larimer J."/>
            <person name="McCowan C."/>
            <person name="Murphy C."/>
            <person name="Pearson M."/>
            <person name="Poon T.W."/>
            <person name="Priest M."/>
            <person name="Roberts A."/>
            <person name="Saif S."/>
            <person name="Shea T."/>
            <person name="Sisk P."/>
            <person name="Sykes S."/>
            <person name="Wortman J."/>
            <person name="Nusbaum C."/>
            <person name="Birren B."/>
        </authorList>
    </citation>
    <scope>NUCLEOTIDE SEQUENCE [LARGE SCALE GENOMIC DNA]</scope>
    <source>
        <strain evidence="14 15">F0403</strain>
    </source>
</reference>
<dbReference type="GO" id="GO:0005524">
    <property type="term" value="F:ATP binding"/>
    <property type="evidence" value="ECO:0007669"/>
    <property type="project" value="UniProtKB-UniRule"/>
</dbReference>
<evidence type="ECO:0000256" key="6">
    <source>
        <dbReference type="ARBA" id="ARBA00022741"/>
    </source>
</evidence>
<evidence type="ECO:0000256" key="12">
    <source>
        <dbReference type="RuleBase" id="RU003784"/>
    </source>
</evidence>
<dbReference type="GO" id="GO:0006400">
    <property type="term" value="P:tRNA modification"/>
    <property type="evidence" value="ECO:0007669"/>
    <property type="project" value="TreeGrafter"/>
</dbReference>
<comment type="catalytic activity">
    <reaction evidence="9 10 11">
        <text>adenosine(37) in tRNA + dimethylallyl diphosphate = N(6)-dimethylallyladenosine(37) in tRNA + diphosphate</text>
        <dbReference type="Rhea" id="RHEA:26482"/>
        <dbReference type="Rhea" id="RHEA-COMP:10162"/>
        <dbReference type="Rhea" id="RHEA-COMP:10375"/>
        <dbReference type="ChEBI" id="CHEBI:33019"/>
        <dbReference type="ChEBI" id="CHEBI:57623"/>
        <dbReference type="ChEBI" id="CHEBI:74411"/>
        <dbReference type="ChEBI" id="CHEBI:74415"/>
        <dbReference type="EC" id="2.5.1.75"/>
    </reaction>
</comment>
<feature type="region of interest" description="Interaction with substrate tRNA" evidence="10">
    <location>
        <begin position="36"/>
        <end position="39"/>
    </location>
</feature>
<feature type="binding site" evidence="10">
    <location>
        <begin position="11"/>
        <end position="18"/>
    </location>
    <ligand>
        <name>ATP</name>
        <dbReference type="ChEBI" id="CHEBI:30616"/>
    </ligand>
</feature>
<evidence type="ECO:0000256" key="11">
    <source>
        <dbReference type="RuleBase" id="RU003783"/>
    </source>
</evidence>
<dbReference type="GO" id="GO:0052381">
    <property type="term" value="F:tRNA dimethylallyltransferase activity"/>
    <property type="evidence" value="ECO:0007669"/>
    <property type="project" value="UniProtKB-UniRule"/>
</dbReference>
<protein>
    <recommendedName>
        <fullName evidence="10">tRNA dimethylallyltransferase</fullName>
        <ecNumber evidence="10">2.5.1.75</ecNumber>
    </recommendedName>
    <alternativeName>
        <fullName evidence="10">Dimethylallyl diphosphate:tRNA dimethylallyltransferase</fullName>
        <shortName evidence="10">DMAPP:tRNA dimethylallyltransferase</shortName>
        <shortName evidence="10">DMATase</shortName>
    </alternativeName>
    <alternativeName>
        <fullName evidence="10">Isopentenyl-diphosphate:tRNA isopentenyltransferase</fullName>
        <shortName evidence="10">IPP transferase</shortName>
        <shortName evidence="10">IPPT</shortName>
        <shortName evidence="10">IPTase</shortName>
    </alternativeName>
</protein>
<evidence type="ECO:0000256" key="3">
    <source>
        <dbReference type="ARBA" id="ARBA00005842"/>
    </source>
</evidence>
<evidence type="ECO:0000313" key="15">
    <source>
        <dbReference type="Proteomes" id="UP000014605"/>
    </source>
</evidence>
<feature type="site" description="Interaction with substrate tRNA" evidence="10">
    <location>
        <position position="101"/>
    </location>
</feature>
<sequence>MPRYNSAVVLGATATGKTAFAVKLAHAKHGEIISADSRQVYRGLDLGTGKDLHEYGSIPHHLIDVCDLNREFTVFHFQQEVYRIFPQLTEKGVLPIIAGGTGLYLDAILRGYELIPVPENPALREALAAKTLQELQAMLIALKPDIHNKTDLEQPDRLVRAIEIARYRQEHPESAVEHLHTAPLIRPKIYGISFERSVLRDRIRRRLIARIDAGMIEETERLHAQGYSWERLESLGLEYRFTAQYLQGKIETKEAYIEQLYRAIGQFAKRQETWFRRMAKNGIEIEWIDGNEAAQLTAEGIAGSELFGSL</sequence>
<keyword evidence="6 10" id="KW-0547">Nucleotide-binding</keyword>
<keyword evidence="4 10" id="KW-0808">Transferase</keyword>
<accession>S3MFL2</accession>
<feature type="binding site" evidence="10">
    <location>
        <begin position="13"/>
        <end position="18"/>
    </location>
    <ligand>
        <name>substrate</name>
    </ligand>
</feature>
<name>S3MFL2_9SPIR</name>
<feature type="site" description="Interaction with substrate tRNA" evidence="10">
    <location>
        <position position="124"/>
    </location>
</feature>
<dbReference type="RefSeq" id="WP_016517762.1">
    <property type="nucleotide sequence ID" value="NZ_KE332512.1"/>
</dbReference>
<dbReference type="NCBIfam" id="TIGR00174">
    <property type="entry name" value="miaA"/>
    <property type="match status" value="1"/>
</dbReference>
<evidence type="ECO:0000256" key="8">
    <source>
        <dbReference type="ARBA" id="ARBA00022842"/>
    </source>
</evidence>
<keyword evidence="5 10" id="KW-0819">tRNA processing</keyword>
<evidence type="ECO:0000256" key="9">
    <source>
        <dbReference type="ARBA" id="ARBA00049563"/>
    </source>
</evidence>
<comment type="similarity">
    <text evidence="3 10 13">Belongs to the IPP transferase family.</text>
</comment>
<dbReference type="InterPro" id="IPR027417">
    <property type="entry name" value="P-loop_NTPase"/>
</dbReference>
<comment type="subunit">
    <text evidence="10">Monomer.</text>
</comment>
<keyword evidence="15" id="KW-1185">Reference proteome</keyword>
<dbReference type="EMBL" id="ATFC01000001">
    <property type="protein sequence ID" value="EPF47859.1"/>
    <property type="molecule type" value="Genomic_DNA"/>
</dbReference>
<dbReference type="Proteomes" id="UP000014605">
    <property type="component" value="Unassembled WGS sequence"/>
</dbReference>
<comment type="function">
    <text evidence="2 10 12">Catalyzes the transfer of a dimethylallyl group onto the adenine at position 37 in tRNAs that read codons beginning with uridine, leading to the formation of N6-(dimethylallyl)adenosine (i(6)A).</text>
</comment>
<dbReference type="PATRIC" id="fig|1125702.3.peg.123"/>
<dbReference type="Gene3D" id="3.40.50.300">
    <property type="entry name" value="P-loop containing nucleotide triphosphate hydrolases"/>
    <property type="match status" value="1"/>
</dbReference>
<organism evidence="14 15">
    <name type="scientific">Treponema vincentii F0403</name>
    <dbReference type="NCBI Taxonomy" id="1125702"/>
    <lineage>
        <taxon>Bacteria</taxon>
        <taxon>Pseudomonadati</taxon>
        <taxon>Spirochaetota</taxon>
        <taxon>Spirochaetia</taxon>
        <taxon>Spirochaetales</taxon>
        <taxon>Treponemataceae</taxon>
        <taxon>Treponema</taxon>
    </lineage>
</organism>
<evidence type="ECO:0000256" key="13">
    <source>
        <dbReference type="RuleBase" id="RU003785"/>
    </source>
</evidence>
<dbReference type="InterPro" id="IPR039657">
    <property type="entry name" value="Dimethylallyltransferase"/>
</dbReference>
<keyword evidence="7 10" id="KW-0067">ATP-binding</keyword>
<evidence type="ECO:0000256" key="2">
    <source>
        <dbReference type="ARBA" id="ARBA00003213"/>
    </source>
</evidence>
<dbReference type="SUPFAM" id="SSF52540">
    <property type="entry name" value="P-loop containing nucleoside triphosphate hydrolases"/>
    <property type="match status" value="1"/>
</dbReference>
<dbReference type="InterPro" id="IPR018022">
    <property type="entry name" value="IPT"/>
</dbReference>
<dbReference type="HAMAP" id="MF_00185">
    <property type="entry name" value="IPP_trans"/>
    <property type="match status" value="1"/>
</dbReference>
<dbReference type="GeneID" id="301460333"/>
<evidence type="ECO:0000256" key="4">
    <source>
        <dbReference type="ARBA" id="ARBA00022679"/>
    </source>
</evidence>
<keyword evidence="8 10" id="KW-0460">Magnesium</keyword>
<dbReference type="PANTHER" id="PTHR11088">
    <property type="entry name" value="TRNA DIMETHYLALLYLTRANSFERASE"/>
    <property type="match status" value="1"/>
</dbReference>
<evidence type="ECO:0000256" key="5">
    <source>
        <dbReference type="ARBA" id="ARBA00022694"/>
    </source>
</evidence>
<evidence type="ECO:0000256" key="1">
    <source>
        <dbReference type="ARBA" id="ARBA00001946"/>
    </source>
</evidence>
<dbReference type="PANTHER" id="PTHR11088:SF60">
    <property type="entry name" value="TRNA DIMETHYLALLYLTRANSFERASE"/>
    <property type="match status" value="1"/>
</dbReference>
<gene>
    <name evidence="10" type="primary">miaA</name>
    <name evidence="14" type="ORF">HMPREF1222_00119</name>
</gene>
<evidence type="ECO:0000313" key="14">
    <source>
        <dbReference type="EMBL" id="EPF47859.1"/>
    </source>
</evidence>